<keyword evidence="6 8" id="KW-0648">Protein biosynthesis</keyword>
<evidence type="ECO:0000256" key="4">
    <source>
        <dbReference type="ARBA" id="ARBA00022741"/>
    </source>
</evidence>
<reference evidence="11" key="1">
    <citation type="submission" date="2022-11" db="UniProtKB">
        <authorList>
            <consortium name="WormBaseParasite"/>
        </authorList>
    </citation>
    <scope>IDENTIFICATION</scope>
</reference>
<proteinExistence type="inferred from homology"/>
<keyword evidence="10" id="KW-1185">Reference proteome</keyword>
<evidence type="ECO:0000256" key="8">
    <source>
        <dbReference type="RuleBase" id="RU363035"/>
    </source>
</evidence>
<dbReference type="Proteomes" id="UP000887577">
    <property type="component" value="Unplaced"/>
</dbReference>
<evidence type="ECO:0000313" key="10">
    <source>
        <dbReference type="Proteomes" id="UP000887577"/>
    </source>
</evidence>
<dbReference type="InterPro" id="IPR002302">
    <property type="entry name" value="Leu-tRNA-ligase"/>
</dbReference>
<organism evidence="10 11">
    <name type="scientific">Panagrolaimus superbus</name>
    <dbReference type="NCBI Taxonomy" id="310955"/>
    <lineage>
        <taxon>Eukaryota</taxon>
        <taxon>Metazoa</taxon>
        <taxon>Ecdysozoa</taxon>
        <taxon>Nematoda</taxon>
        <taxon>Chromadorea</taxon>
        <taxon>Rhabditida</taxon>
        <taxon>Tylenchina</taxon>
        <taxon>Panagrolaimomorpha</taxon>
        <taxon>Panagrolaimoidea</taxon>
        <taxon>Panagrolaimidae</taxon>
        <taxon>Panagrolaimus</taxon>
    </lineage>
</organism>
<keyword evidence="7 8" id="KW-0030">Aminoacyl-tRNA synthetase</keyword>
<dbReference type="PANTHER" id="PTHR43740:SF2">
    <property type="entry name" value="LEUCINE--TRNA LIGASE, MITOCHONDRIAL"/>
    <property type="match status" value="1"/>
</dbReference>
<dbReference type="InterPro" id="IPR001412">
    <property type="entry name" value="aa-tRNA-synth_I_CS"/>
</dbReference>
<evidence type="ECO:0000256" key="1">
    <source>
        <dbReference type="ARBA" id="ARBA00005594"/>
    </source>
</evidence>
<accession>A0A914Y5H0</accession>
<dbReference type="FunFam" id="3.40.50.620:FF:000003">
    <property type="entry name" value="Leucine--tRNA ligase"/>
    <property type="match status" value="1"/>
</dbReference>
<dbReference type="EC" id="6.1.1.4" evidence="2"/>
<dbReference type="GO" id="GO:0006429">
    <property type="term" value="P:leucyl-tRNA aminoacylation"/>
    <property type="evidence" value="ECO:0007669"/>
    <property type="project" value="InterPro"/>
</dbReference>
<evidence type="ECO:0000256" key="6">
    <source>
        <dbReference type="ARBA" id="ARBA00022917"/>
    </source>
</evidence>
<dbReference type="InterPro" id="IPR014729">
    <property type="entry name" value="Rossmann-like_a/b/a_fold"/>
</dbReference>
<sequence length="402" mass="47269">MFSYHRYKHSILPFNQLFSRAYATKPLLQWPLDSEIKLSNSLHEIESYWNDKLANKPIGNVAKDAEKKYILSMFPYPSGMLHMGHMRVYSISDVLNRYYKLNGYNVIHPIGWDAFGLPAENAAIQRGIDPKEWTMSNAAAMKQQLLSTGVQFDWERELYTCDPKFYKWTQWIFLKLFDQDLVHRTVDEVNWDPIDRTVLAEEQIDGHGCSWRSGAKVQKRKLAQWMIETPKYAKRLSEGLDKLRKNWKEVADIQENWIGKCDVWRFVFKLKDGRTERDFERFDLRIRDPKKLATAQFIVVKRDHALVRELPVLPKETTVLDPTVYNFVNDKHMHIVVLSEELEARDNEKEIEYFVNARLGEDFDEEIMKLLGLKPKGTSNDVSAEQVVELAQVRFSFFSFCL</sequence>
<dbReference type="PANTHER" id="PTHR43740">
    <property type="entry name" value="LEUCYL-TRNA SYNTHETASE"/>
    <property type="match status" value="1"/>
</dbReference>
<dbReference type="GO" id="GO:0005739">
    <property type="term" value="C:mitochondrion"/>
    <property type="evidence" value="ECO:0007669"/>
    <property type="project" value="TreeGrafter"/>
</dbReference>
<keyword evidence="3 8" id="KW-0436">Ligase</keyword>
<dbReference type="GO" id="GO:0005524">
    <property type="term" value="F:ATP binding"/>
    <property type="evidence" value="ECO:0007669"/>
    <property type="project" value="UniProtKB-KW"/>
</dbReference>
<evidence type="ECO:0000256" key="3">
    <source>
        <dbReference type="ARBA" id="ARBA00022598"/>
    </source>
</evidence>
<comment type="similarity">
    <text evidence="1 8">Belongs to the class-I aminoacyl-tRNA synthetase family.</text>
</comment>
<evidence type="ECO:0000256" key="7">
    <source>
        <dbReference type="ARBA" id="ARBA00023146"/>
    </source>
</evidence>
<protein>
    <recommendedName>
        <fullName evidence="2">leucine--tRNA ligase</fullName>
        <ecNumber evidence="2">6.1.1.4</ecNumber>
    </recommendedName>
</protein>
<dbReference type="SUPFAM" id="SSF52374">
    <property type="entry name" value="Nucleotidylyl transferase"/>
    <property type="match status" value="1"/>
</dbReference>
<dbReference type="Gene3D" id="3.40.50.620">
    <property type="entry name" value="HUPs"/>
    <property type="match status" value="1"/>
</dbReference>
<dbReference type="GO" id="GO:0004823">
    <property type="term" value="F:leucine-tRNA ligase activity"/>
    <property type="evidence" value="ECO:0007669"/>
    <property type="project" value="UniProtKB-EC"/>
</dbReference>
<dbReference type="PROSITE" id="PS00178">
    <property type="entry name" value="AA_TRNA_LIGASE_I"/>
    <property type="match status" value="1"/>
</dbReference>
<name>A0A914Y5H0_9BILA</name>
<evidence type="ECO:0000256" key="5">
    <source>
        <dbReference type="ARBA" id="ARBA00022840"/>
    </source>
</evidence>
<dbReference type="WBParaSite" id="PSU_v2.g12933.t1">
    <property type="protein sequence ID" value="PSU_v2.g12933.t1"/>
    <property type="gene ID" value="PSU_v2.g12933"/>
</dbReference>
<keyword evidence="4 8" id="KW-0547">Nucleotide-binding</keyword>
<dbReference type="InterPro" id="IPR002300">
    <property type="entry name" value="aa-tRNA-synth_Ia"/>
</dbReference>
<feature type="domain" description="Aminoacyl-tRNA synthetase class Ia" evidence="9">
    <location>
        <begin position="47"/>
        <end position="264"/>
    </location>
</feature>
<dbReference type="Pfam" id="PF00133">
    <property type="entry name" value="tRNA-synt_1"/>
    <property type="match status" value="1"/>
</dbReference>
<dbReference type="PRINTS" id="PR00985">
    <property type="entry name" value="TRNASYNTHLEU"/>
</dbReference>
<evidence type="ECO:0000313" key="11">
    <source>
        <dbReference type="WBParaSite" id="PSU_v2.g12933.t1"/>
    </source>
</evidence>
<evidence type="ECO:0000256" key="2">
    <source>
        <dbReference type="ARBA" id="ARBA00013164"/>
    </source>
</evidence>
<dbReference type="GO" id="GO:0032543">
    <property type="term" value="P:mitochondrial translation"/>
    <property type="evidence" value="ECO:0007669"/>
    <property type="project" value="TreeGrafter"/>
</dbReference>
<keyword evidence="5 8" id="KW-0067">ATP-binding</keyword>
<evidence type="ECO:0000259" key="9">
    <source>
        <dbReference type="Pfam" id="PF00133"/>
    </source>
</evidence>
<dbReference type="AlphaFoldDB" id="A0A914Y5H0"/>